<gene>
    <name evidence="3" type="ORF">BDP81DRAFT_489234</name>
</gene>
<dbReference type="PANTHER" id="PTHR24320:SF272">
    <property type="entry name" value="NAD(P)-BINDING ROSSMANN-FOLD SUPERFAMILY PROTEIN"/>
    <property type="match status" value="1"/>
</dbReference>
<dbReference type="InterPro" id="IPR002347">
    <property type="entry name" value="SDR_fam"/>
</dbReference>
<dbReference type="Proteomes" id="UP001243989">
    <property type="component" value="Unassembled WGS sequence"/>
</dbReference>
<dbReference type="PANTHER" id="PTHR24320">
    <property type="entry name" value="RETINOL DEHYDROGENASE"/>
    <property type="match status" value="1"/>
</dbReference>
<dbReference type="InterPro" id="IPR036291">
    <property type="entry name" value="NAD(P)-bd_dom_sf"/>
</dbReference>
<name>A0AAJ0EGM9_9PEZI</name>
<comment type="caution">
    <text evidence="3">The sequence shown here is derived from an EMBL/GenBank/DDBJ whole genome shotgun (WGS) entry which is preliminary data.</text>
</comment>
<keyword evidence="4" id="KW-1185">Reference proteome</keyword>
<dbReference type="Gene3D" id="3.40.50.720">
    <property type="entry name" value="NAD(P)-binding Rossmann-like Domain"/>
    <property type="match status" value="1"/>
</dbReference>
<dbReference type="GO" id="GO:0016491">
    <property type="term" value="F:oxidoreductase activity"/>
    <property type="evidence" value="ECO:0007669"/>
    <property type="project" value="UniProtKB-KW"/>
</dbReference>
<dbReference type="EMBL" id="JAHMHQ010000011">
    <property type="protein sequence ID" value="KAK1636130.1"/>
    <property type="molecule type" value="Genomic_DNA"/>
</dbReference>
<evidence type="ECO:0008006" key="5">
    <source>
        <dbReference type="Google" id="ProtNLM"/>
    </source>
</evidence>
<evidence type="ECO:0000256" key="1">
    <source>
        <dbReference type="ARBA" id="ARBA00006484"/>
    </source>
</evidence>
<accession>A0AAJ0EGM9</accession>
<reference evidence="3" key="1">
    <citation type="submission" date="2021-06" db="EMBL/GenBank/DDBJ databases">
        <title>Comparative genomics, transcriptomics and evolutionary studies reveal genomic signatures of adaptation to plant cell wall in hemibiotrophic fungi.</title>
        <authorList>
            <consortium name="DOE Joint Genome Institute"/>
            <person name="Baroncelli R."/>
            <person name="Diaz J.F."/>
            <person name="Benocci T."/>
            <person name="Peng M."/>
            <person name="Battaglia E."/>
            <person name="Haridas S."/>
            <person name="Andreopoulos W."/>
            <person name="Labutti K."/>
            <person name="Pangilinan J."/>
            <person name="Floch G.L."/>
            <person name="Makela M.R."/>
            <person name="Henrissat B."/>
            <person name="Grigoriev I.V."/>
            <person name="Crouch J.A."/>
            <person name="De Vries R.P."/>
            <person name="Sukno S.A."/>
            <person name="Thon M.R."/>
        </authorList>
    </citation>
    <scope>NUCLEOTIDE SEQUENCE</scope>
    <source>
        <strain evidence="3">CBS 102054</strain>
    </source>
</reference>
<dbReference type="PRINTS" id="PR00081">
    <property type="entry name" value="GDHRDH"/>
</dbReference>
<dbReference type="RefSeq" id="XP_060444737.1">
    <property type="nucleotide sequence ID" value="XM_060595256.1"/>
</dbReference>
<evidence type="ECO:0000256" key="2">
    <source>
        <dbReference type="ARBA" id="ARBA00023002"/>
    </source>
</evidence>
<protein>
    <recommendedName>
        <fullName evidence="5">WW domain-containing oxidoreductase</fullName>
    </recommendedName>
</protein>
<sequence length="344" mass="36854">MSQPSSLPPPGRYTELHQYEKLAGPGDARPTALQIIKDQDLVGKLPSKVALVTGVSSGLGIETLKALAATGATVYGTARDLSKARAALDEIRNGDGGQEESLASAPNVHLLEMDLASLASVRAAAAAFKKRSSRLDILVNNAGVMYTPKGSQTQDGFEMQFGVNHLAHFLLFTELQDLMTSSSTPGSAARVVNVTSSGHRLQGMNWSDVNFSRPGAYEGYRAYGQSKTANILMANGVDRRCGGRIRGYSVHPGTAMTGLQVGVREQMEALRGNEAAWRTVKSTAQGAATAVLAAVRREFEGLGAFYFKDCEVKGETGENLGWAGEGYASWAWERLREMMTIPKH</sequence>
<organism evidence="3 4">
    <name type="scientific">Colletotrichum phormii</name>
    <dbReference type="NCBI Taxonomy" id="359342"/>
    <lineage>
        <taxon>Eukaryota</taxon>
        <taxon>Fungi</taxon>
        <taxon>Dikarya</taxon>
        <taxon>Ascomycota</taxon>
        <taxon>Pezizomycotina</taxon>
        <taxon>Sordariomycetes</taxon>
        <taxon>Hypocreomycetidae</taxon>
        <taxon>Glomerellales</taxon>
        <taxon>Glomerellaceae</taxon>
        <taxon>Colletotrichum</taxon>
        <taxon>Colletotrichum acutatum species complex</taxon>
    </lineage>
</organism>
<dbReference type="Pfam" id="PF00106">
    <property type="entry name" value="adh_short"/>
    <property type="match status" value="1"/>
</dbReference>
<comment type="similarity">
    <text evidence="1">Belongs to the short-chain dehydrogenases/reductases (SDR) family.</text>
</comment>
<dbReference type="AlphaFoldDB" id="A0AAJ0EGM9"/>
<evidence type="ECO:0000313" key="3">
    <source>
        <dbReference type="EMBL" id="KAK1636130.1"/>
    </source>
</evidence>
<dbReference type="GeneID" id="85480118"/>
<keyword evidence="2" id="KW-0560">Oxidoreductase</keyword>
<dbReference type="SUPFAM" id="SSF51735">
    <property type="entry name" value="NAD(P)-binding Rossmann-fold domains"/>
    <property type="match status" value="1"/>
</dbReference>
<evidence type="ECO:0000313" key="4">
    <source>
        <dbReference type="Proteomes" id="UP001243989"/>
    </source>
</evidence>
<proteinExistence type="inferred from homology"/>